<name>A0ACC2P442_9HYME</name>
<reference evidence="1" key="1">
    <citation type="submission" date="2023-04" db="EMBL/GenBank/DDBJ databases">
        <title>A chromosome-level genome assembly of the parasitoid wasp Eretmocerus hayati.</title>
        <authorList>
            <person name="Zhong Y."/>
            <person name="Liu S."/>
            <person name="Liu Y."/>
        </authorList>
    </citation>
    <scope>NUCLEOTIDE SEQUENCE</scope>
    <source>
        <strain evidence="1">ZJU_SS_LIU_2023</strain>
    </source>
</reference>
<accession>A0ACC2P442</accession>
<gene>
    <name evidence="1" type="ORF">QAD02_013623</name>
</gene>
<dbReference type="EMBL" id="CM056742">
    <property type="protein sequence ID" value="KAJ8677836.1"/>
    <property type="molecule type" value="Genomic_DNA"/>
</dbReference>
<proteinExistence type="predicted"/>
<evidence type="ECO:0000313" key="1">
    <source>
        <dbReference type="EMBL" id="KAJ8677836.1"/>
    </source>
</evidence>
<organism evidence="1 2">
    <name type="scientific">Eretmocerus hayati</name>
    <dbReference type="NCBI Taxonomy" id="131215"/>
    <lineage>
        <taxon>Eukaryota</taxon>
        <taxon>Metazoa</taxon>
        <taxon>Ecdysozoa</taxon>
        <taxon>Arthropoda</taxon>
        <taxon>Hexapoda</taxon>
        <taxon>Insecta</taxon>
        <taxon>Pterygota</taxon>
        <taxon>Neoptera</taxon>
        <taxon>Endopterygota</taxon>
        <taxon>Hymenoptera</taxon>
        <taxon>Apocrita</taxon>
        <taxon>Proctotrupomorpha</taxon>
        <taxon>Chalcidoidea</taxon>
        <taxon>Aphelinidae</taxon>
        <taxon>Aphelininae</taxon>
        <taxon>Eretmocerus</taxon>
    </lineage>
</organism>
<comment type="caution">
    <text evidence="1">The sequence shown here is derived from an EMBL/GenBank/DDBJ whole genome shotgun (WGS) entry which is preliminary data.</text>
</comment>
<keyword evidence="2" id="KW-1185">Reference proteome</keyword>
<protein>
    <submittedName>
        <fullName evidence="1">Uncharacterized protein</fullName>
    </submittedName>
</protein>
<evidence type="ECO:0000313" key="2">
    <source>
        <dbReference type="Proteomes" id="UP001239111"/>
    </source>
</evidence>
<sequence>MHNGSKQESAPLNAIISLSIIMEYNLPFLFQQILPATPSPVVRDISVSPHGVVQDPIIGVDASPDSESGQSGIQFGGAQDGLFNGHWDRDAHEQIMTDGETENADDAAVRGTVHANVEHNDQLGGFERLRNFISQDKNNDTVEASVDVNKCEIVLAVLK</sequence>
<dbReference type="Proteomes" id="UP001239111">
    <property type="component" value="Chromosome 2"/>
</dbReference>